<sequence length="300" mass="33593">MQLRNIRHVNRKRCHLVSAKGILKSPDADVWHTYWRDPYHLLLLIPWPGFLLLIIAIYGLLNAGFALIYLVGGGIANAQTHDFWDAFFFSVQTLTSIGYGVMYPQTPFANTAAAVEALVGLVGFALVTGLAFARFSQPTARVIFSNFAVITPYNGLPTLMFRVANQRGNQIVEAQIRAYLLRDEVSAEGQFMRRLYPLRLLRSQAPAFALTWTAIHPIDTESPLKGQTAQSLVQLRAQVVISLSGIDETVAQAVHAQYLFHSEEILWNCRLMDIIHETPAGECYIDFTHFHDVVPLQALA</sequence>
<dbReference type="InterPro" id="IPR013518">
    <property type="entry name" value="K_chnl_inward-rec_Kir_cyto"/>
</dbReference>
<evidence type="ECO:0000256" key="4">
    <source>
        <dbReference type="ARBA" id="ARBA00022692"/>
    </source>
</evidence>
<evidence type="ECO:0000256" key="10">
    <source>
        <dbReference type="ARBA" id="ARBA00023303"/>
    </source>
</evidence>
<dbReference type="SUPFAM" id="SSF81324">
    <property type="entry name" value="Voltage-gated potassium channels"/>
    <property type="match status" value="1"/>
</dbReference>
<evidence type="ECO:0000256" key="11">
    <source>
        <dbReference type="SAM" id="Phobius"/>
    </source>
</evidence>
<feature type="transmembrane region" description="Helical" evidence="11">
    <location>
        <begin position="45"/>
        <end position="71"/>
    </location>
</feature>
<feature type="domain" description="Inward rectifier potassium channel C-terminal" evidence="13">
    <location>
        <begin position="142"/>
        <end position="296"/>
    </location>
</feature>
<evidence type="ECO:0000313" key="14">
    <source>
        <dbReference type="EMBL" id="NEZ59360.1"/>
    </source>
</evidence>
<evidence type="ECO:0000256" key="9">
    <source>
        <dbReference type="ARBA" id="ARBA00023136"/>
    </source>
</evidence>
<keyword evidence="9 11" id="KW-0472">Membrane</keyword>
<dbReference type="GO" id="GO:0005886">
    <property type="term" value="C:plasma membrane"/>
    <property type="evidence" value="ECO:0007669"/>
    <property type="project" value="TreeGrafter"/>
</dbReference>
<keyword evidence="8" id="KW-0406">Ion transport</keyword>
<accession>A0A6M0RTY9</accession>
<dbReference type="AlphaFoldDB" id="A0A6M0RTY9"/>
<dbReference type="SUPFAM" id="SSF81296">
    <property type="entry name" value="E set domains"/>
    <property type="match status" value="1"/>
</dbReference>
<feature type="transmembrane region" description="Helical" evidence="11">
    <location>
        <begin position="108"/>
        <end position="133"/>
    </location>
</feature>
<keyword evidence="6" id="KW-0630">Potassium</keyword>
<keyword evidence="4 11" id="KW-0812">Transmembrane</keyword>
<dbReference type="GO" id="GO:0034765">
    <property type="term" value="P:regulation of monoatomic ion transmembrane transport"/>
    <property type="evidence" value="ECO:0007669"/>
    <property type="project" value="TreeGrafter"/>
</dbReference>
<keyword evidence="10 14" id="KW-0407">Ion channel</keyword>
<name>A0A6M0RTY9_9CYAN</name>
<reference evidence="14 15" key="1">
    <citation type="journal article" date="2020" name="Microb. Ecol.">
        <title>Ecogenomics of the Marine Benthic Filamentous Cyanobacterium Adonisia.</title>
        <authorList>
            <person name="Walter J.M."/>
            <person name="Coutinho F.H."/>
            <person name="Leomil L."/>
            <person name="Hargreaves P.I."/>
            <person name="Campeao M.E."/>
            <person name="Vieira V.V."/>
            <person name="Silva B.S."/>
            <person name="Fistarol G.O."/>
            <person name="Salomon P.S."/>
            <person name="Sawabe T."/>
            <person name="Mino S."/>
            <person name="Hosokawa M."/>
            <person name="Miyashita H."/>
            <person name="Maruyama F."/>
            <person name="van Verk M.C."/>
            <person name="Dutilh B.E."/>
            <person name="Thompson C.C."/>
            <person name="Thompson F.L."/>
        </authorList>
    </citation>
    <scope>NUCLEOTIDE SEQUENCE [LARGE SCALE GENOMIC DNA]</scope>
    <source>
        <strain evidence="14 15">CCMR0081</strain>
    </source>
</reference>
<dbReference type="GO" id="GO:1990573">
    <property type="term" value="P:potassium ion import across plasma membrane"/>
    <property type="evidence" value="ECO:0007669"/>
    <property type="project" value="TreeGrafter"/>
</dbReference>
<evidence type="ECO:0000259" key="13">
    <source>
        <dbReference type="Pfam" id="PF17655"/>
    </source>
</evidence>
<evidence type="ECO:0000313" key="15">
    <source>
        <dbReference type="Proteomes" id="UP000481033"/>
    </source>
</evidence>
<dbReference type="EMBL" id="QXHD01000004">
    <property type="protein sequence ID" value="NEZ59360.1"/>
    <property type="molecule type" value="Genomic_DNA"/>
</dbReference>
<organism evidence="14 15">
    <name type="scientific">Adonisia turfae CCMR0081</name>
    <dbReference type="NCBI Taxonomy" id="2292702"/>
    <lineage>
        <taxon>Bacteria</taxon>
        <taxon>Bacillati</taxon>
        <taxon>Cyanobacteriota</taxon>
        <taxon>Adonisia</taxon>
        <taxon>Adonisia turfae</taxon>
    </lineage>
</organism>
<dbReference type="Proteomes" id="UP000481033">
    <property type="component" value="Unassembled WGS sequence"/>
</dbReference>
<evidence type="ECO:0000256" key="7">
    <source>
        <dbReference type="ARBA" id="ARBA00022989"/>
    </source>
</evidence>
<dbReference type="InterPro" id="IPR013099">
    <property type="entry name" value="K_chnl_dom"/>
</dbReference>
<dbReference type="PANTHER" id="PTHR11767">
    <property type="entry name" value="INWARD RECTIFIER POTASSIUM CHANNEL"/>
    <property type="match status" value="1"/>
</dbReference>
<dbReference type="PANTHER" id="PTHR11767:SF102">
    <property type="entry name" value="INWARDLY RECTIFYING POTASSIUM CHANNEL 1, ISOFORM F"/>
    <property type="match status" value="1"/>
</dbReference>
<evidence type="ECO:0000256" key="5">
    <source>
        <dbReference type="ARBA" id="ARBA00022882"/>
    </source>
</evidence>
<dbReference type="GO" id="GO:0005242">
    <property type="term" value="F:inward rectifier potassium channel activity"/>
    <property type="evidence" value="ECO:0007669"/>
    <property type="project" value="InterPro"/>
</dbReference>
<protein>
    <submittedName>
        <fullName evidence="14">ATP-sensitive inward rectifier potassium channel 10</fullName>
    </submittedName>
</protein>
<evidence type="ECO:0000256" key="6">
    <source>
        <dbReference type="ARBA" id="ARBA00022958"/>
    </source>
</evidence>
<feature type="domain" description="Potassium channel" evidence="12">
    <location>
        <begin position="66"/>
        <end position="133"/>
    </location>
</feature>
<feature type="transmembrane region" description="Helical" evidence="11">
    <location>
        <begin position="83"/>
        <end position="102"/>
    </location>
</feature>
<dbReference type="Pfam" id="PF17655">
    <property type="entry name" value="IRK_C"/>
    <property type="match status" value="1"/>
</dbReference>
<proteinExistence type="predicted"/>
<evidence type="ECO:0000256" key="3">
    <source>
        <dbReference type="ARBA" id="ARBA00022538"/>
    </source>
</evidence>
<evidence type="ECO:0000256" key="8">
    <source>
        <dbReference type="ARBA" id="ARBA00023065"/>
    </source>
</evidence>
<keyword evidence="15" id="KW-1185">Reference proteome</keyword>
<dbReference type="GO" id="GO:0034702">
    <property type="term" value="C:monoatomic ion channel complex"/>
    <property type="evidence" value="ECO:0007669"/>
    <property type="project" value="UniProtKB-KW"/>
</dbReference>
<keyword evidence="7 11" id="KW-1133">Transmembrane helix</keyword>
<dbReference type="Gene3D" id="1.10.287.70">
    <property type="match status" value="1"/>
</dbReference>
<keyword evidence="3" id="KW-0633">Potassium transport</keyword>
<evidence type="ECO:0000256" key="2">
    <source>
        <dbReference type="ARBA" id="ARBA00022448"/>
    </source>
</evidence>
<dbReference type="Gene3D" id="2.60.40.1400">
    <property type="entry name" value="G protein-activated inward rectifier potassium channel 1"/>
    <property type="match status" value="1"/>
</dbReference>
<dbReference type="PRINTS" id="PR01320">
    <property type="entry name" value="KIRCHANNEL"/>
</dbReference>
<keyword evidence="2" id="KW-0813">Transport</keyword>
<comment type="subcellular location">
    <subcellularLocation>
        <location evidence="1">Membrane</location>
        <topology evidence="1">Multi-pass membrane protein</topology>
    </subcellularLocation>
</comment>
<keyword evidence="5" id="KW-0851">Voltage-gated channel</keyword>
<dbReference type="InterPro" id="IPR014756">
    <property type="entry name" value="Ig_E-set"/>
</dbReference>
<evidence type="ECO:0000256" key="1">
    <source>
        <dbReference type="ARBA" id="ARBA00004141"/>
    </source>
</evidence>
<dbReference type="Pfam" id="PF07885">
    <property type="entry name" value="Ion_trans_2"/>
    <property type="match status" value="1"/>
</dbReference>
<gene>
    <name evidence="14" type="ORF">DXZ20_27690</name>
</gene>
<dbReference type="InterPro" id="IPR041647">
    <property type="entry name" value="IRK_C"/>
</dbReference>
<comment type="caution">
    <text evidence="14">The sequence shown here is derived from an EMBL/GenBank/DDBJ whole genome shotgun (WGS) entry which is preliminary data.</text>
</comment>
<evidence type="ECO:0000259" key="12">
    <source>
        <dbReference type="Pfam" id="PF07885"/>
    </source>
</evidence>
<dbReference type="InterPro" id="IPR016449">
    <property type="entry name" value="K_chnl_inward-rec_Kir"/>
</dbReference>